<reference evidence="10 11" key="1">
    <citation type="submission" date="2018-07" db="EMBL/GenBank/DDBJ databases">
        <title>Genomic and Epidemiologic Investigation of an Indolent Hospital Outbreak.</title>
        <authorList>
            <person name="Johnson R.C."/>
            <person name="Deming C."/>
            <person name="Conlan S."/>
            <person name="Zellmer C.J."/>
            <person name="Michelin A.V."/>
            <person name="Lee-Lin S."/>
            <person name="Thomas P.J."/>
            <person name="Park M."/>
            <person name="Weingarten R.A."/>
            <person name="Less J."/>
            <person name="Dekker J.P."/>
            <person name="Frank K.M."/>
            <person name="Musser K.A."/>
            <person name="Mcquiston J.R."/>
            <person name="Henderson D.K."/>
            <person name="Lau A.F."/>
            <person name="Palmore T.N."/>
            <person name="Segre J.A."/>
        </authorList>
    </citation>
    <scope>NUCLEOTIDE SEQUENCE [LARGE SCALE GENOMIC DNA]</scope>
    <source>
        <strain evidence="10 11">SK-CDC1_0717</strain>
    </source>
</reference>
<evidence type="ECO:0000256" key="1">
    <source>
        <dbReference type="ARBA" id="ARBA00004141"/>
    </source>
</evidence>
<dbReference type="PANTHER" id="PTHR30576">
    <property type="entry name" value="COLANIC BIOSYNTHESIS UDP-GLUCOSE LIPID CARRIER TRANSFERASE"/>
    <property type="match status" value="1"/>
</dbReference>
<dbReference type="PANTHER" id="PTHR30576:SF0">
    <property type="entry name" value="UNDECAPRENYL-PHOSPHATE N-ACETYLGALACTOSAMINYL 1-PHOSPHATE TRANSFERASE-RELATED"/>
    <property type="match status" value="1"/>
</dbReference>
<feature type="transmembrane region" description="Helical" evidence="8">
    <location>
        <begin position="243"/>
        <end position="268"/>
    </location>
</feature>
<evidence type="ECO:0000259" key="9">
    <source>
        <dbReference type="Pfam" id="PF02397"/>
    </source>
</evidence>
<name>A0A430G214_9SPHN</name>
<dbReference type="GO" id="GO:0000271">
    <property type="term" value="P:polysaccharide biosynthetic process"/>
    <property type="evidence" value="ECO:0007669"/>
    <property type="project" value="UniProtKB-KW"/>
</dbReference>
<dbReference type="AlphaFoldDB" id="A0A430G214"/>
<evidence type="ECO:0000256" key="3">
    <source>
        <dbReference type="ARBA" id="ARBA00022679"/>
    </source>
</evidence>
<keyword evidence="4 8" id="KW-0812">Transmembrane</keyword>
<evidence type="ECO:0000256" key="6">
    <source>
        <dbReference type="ARBA" id="ARBA00023136"/>
    </source>
</evidence>
<dbReference type="Pfam" id="PF02397">
    <property type="entry name" value="Bac_transf"/>
    <property type="match status" value="1"/>
</dbReference>
<dbReference type="NCBIfam" id="TIGR03025">
    <property type="entry name" value="EPS_sugtrans"/>
    <property type="match status" value="1"/>
</dbReference>
<protein>
    <submittedName>
        <fullName evidence="10">Polyprenyl glycosylphosphotransferase</fullName>
    </submittedName>
</protein>
<dbReference type="EMBL" id="QQYZ01000013">
    <property type="protein sequence ID" value="RSY81982.1"/>
    <property type="molecule type" value="Genomic_DNA"/>
</dbReference>
<gene>
    <name evidence="10" type="ORF">DAH66_14010</name>
</gene>
<dbReference type="GO" id="GO:0016020">
    <property type="term" value="C:membrane"/>
    <property type="evidence" value="ECO:0007669"/>
    <property type="project" value="UniProtKB-SubCell"/>
</dbReference>
<comment type="similarity">
    <text evidence="2">Belongs to the bacterial sugar transferase family.</text>
</comment>
<evidence type="ECO:0000313" key="11">
    <source>
        <dbReference type="Proteomes" id="UP000287746"/>
    </source>
</evidence>
<keyword evidence="6 8" id="KW-0472">Membrane</keyword>
<dbReference type="GO" id="GO:0016780">
    <property type="term" value="F:phosphotransferase activity, for other substituted phosphate groups"/>
    <property type="evidence" value="ECO:0007669"/>
    <property type="project" value="TreeGrafter"/>
</dbReference>
<feature type="transmembrane region" description="Helical" evidence="8">
    <location>
        <begin position="55"/>
        <end position="75"/>
    </location>
</feature>
<comment type="caution">
    <text evidence="10">The sequence shown here is derived from an EMBL/GenBank/DDBJ whole genome shotgun (WGS) entry which is preliminary data.</text>
</comment>
<evidence type="ECO:0000256" key="8">
    <source>
        <dbReference type="SAM" id="Phobius"/>
    </source>
</evidence>
<evidence type="ECO:0000256" key="5">
    <source>
        <dbReference type="ARBA" id="ARBA00022989"/>
    </source>
</evidence>
<feature type="transmembrane region" description="Helical" evidence="8">
    <location>
        <begin position="114"/>
        <end position="134"/>
    </location>
</feature>
<proteinExistence type="inferred from homology"/>
<dbReference type="InterPro" id="IPR003362">
    <property type="entry name" value="Bact_transf"/>
</dbReference>
<keyword evidence="7" id="KW-0270">Exopolysaccharide synthesis</keyword>
<sequence>MNKRVLTNTERLPVAMPHRPMLQRIRYQLAGGVLFAVLAPWLLRMLVGADVGHVQLVLNTVVADVIGLMLGYYIYQSMAAYPGAHSSYFVLPAFCISYALVIMVLIVSRWDYDRLILILGFIGCNIWFYATSLLRQTRAPIRVGVVPFGDVKQLSNVPGLRCTRLRAPSLAEVATQQVITADLRTDLPDDWERFLADATLNGIAVVNAKQLYESVTGRVRVDHLWENSFGSLIPLNAYLKLKYVIDLITAALALVALLPFFLIIAIVIRVESPGSALFRQTRMGYGGRPFTVFKFRTMRCVERTPEDARDAAMTGDNDPRITRLGRFLRRTRIDELPQIMNILRGEMSWIGPRPEAEVLSEWYEQELPFYRYRHVVRPGITGWAQVNQGHVADVAEVFNKLQYDFYYIRHFGPWLDALIVVRTIATVITGFGSR</sequence>
<evidence type="ECO:0000256" key="2">
    <source>
        <dbReference type="ARBA" id="ARBA00006464"/>
    </source>
</evidence>
<feature type="transmembrane region" description="Helical" evidence="8">
    <location>
        <begin position="25"/>
        <end position="43"/>
    </location>
</feature>
<feature type="domain" description="Bacterial sugar transferase" evidence="9">
    <location>
        <begin position="242"/>
        <end position="428"/>
    </location>
</feature>
<feature type="transmembrane region" description="Helical" evidence="8">
    <location>
        <begin position="87"/>
        <end position="108"/>
    </location>
</feature>
<evidence type="ECO:0000256" key="7">
    <source>
        <dbReference type="ARBA" id="ARBA00023169"/>
    </source>
</evidence>
<keyword evidence="3 10" id="KW-0808">Transferase</keyword>
<dbReference type="Proteomes" id="UP000287746">
    <property type="component" value="Unassembled WGS sequence"/>
</dbReference>
<accession>A0A430G214</accession>
<comment type="subcellular location">
    <subcellularLocation>
        <location evidence="1">Membrane</location>
        <topology evidence="1">Multi-pass membrane protein</topology>
    </subcellularLocation>
</comment>
<keyword evidence="5 8" id="KW-1133">Transmembrane helix</keyword>
<evidence type="ECO:0000313" key="10">
    <source>
        <dbReference type="EMBL" id="RSY81982.1"/>
    </source>
</evidence>
<evidence type="ECO:0000256" key="4">
    <source>
        <dbReference type="ARBA" id="ARBA00022692"/>
    </source>
</evidence>
<organism evidence="10 11">
    <name type="scientific">Sphingomonas koreensis</name>
    <dbReference type="NCBI Taxonomy" id="93064"/>
    <lineage>
        <taxon>Bacteria</taxon>
        <taxon>Pseudomonadati</taxon>
        <taxon>Pseudomonadota</taxon>
        <taxon>Alphaproteobacteria</taxon>
        <taxon>Sphingomonadales</taxon>
        <taxon>Sphingomonadaceae</taxon>
        <taxon>Sphingomonas</taxon>
    </lineage>
</organism>
<dbReference type="InterPro" id="IPR017475">
    <property type="entry name" value="EPS_sugar_tfrase"/>
</dbReference>